<dbReference type="SUPFAM" id="SSF50998">
    <property type="entry name" value="Quinoprotein alcohol dehydrogenase-like"/>
    <property type="match status" value="1"/>
</dbReference>
<dbReference type="Gene3D" id="2.130.10.10">
    <property type="entry name" value="YVTN repeat-like/Quinoprotein amine dehydrogenase"/>
    <property type="match status" value="1"/>
</dbReference>
<comment type="caution">
    <text evidence="3">The sequence shown here is derived from an EMBL/GenBank/DDBJ whole genome shotgun (WGS) entry which is preliminary data.</text>
</comment>
<name>M0DID7_HALPD</name>
<dbReference type="AlphaFoldDB" id="M0DID7"/>
<feature type="compositionally biased region" description="Low complexity" evidence="1">
    <location>
        <begin position="87"/>
        <end position="99"/>
    </location>
</feature>
<evidence type="ECO:0000259" key="2">
    <source>
        <dbReference type="Pfam" id="PF13360"/>
    </source>
</evidence>
<feature type="domain" description="Pyrrolo-quinoline quinone repeat" evidence="2">
    <location>
        <begin position="110"/>
        <end position="231"/>
    </location>
</feature>
<protein>
    <recommendedName>
        <fullName evidence="2">Pyrrolo-quinoline quinone repeat domain-containing protein</fullName>
    </recommendedName>
</protein>
<dbReference type="Pfam" id="PF13360">
    <property type="entry name" value="PQQ_2"/>
    <property type="match status" value="2"/>
</dbReference>
<reference evidence="3 4" key="1">
    <citation type="journal article" date="2014" name="PLoS Genet.">
        <title>Phylogenetically driven sequencing of extremely halophilic archaea reveals strategies for static and dynamic osmo-response.</title>
        <authorList>
            <person name="Becker E.A."/>
            <person name="Seitzer P.M."/>
            <person name="Tritt A."/>
            <person name="Larsen D."/>
            <person name="Krusor M."/>
            <person name="Yao A.I."/>
            <person name="Wu D."/>
            <person name="Madern D."/>
            <person name="Eisen J.A."/>
            <person name="Darling A.E."/>
            <person name="Facciotti M.T."/>
        </authorList>
    </citation>
    <scope>NUCLEOTIDE SEQUENCE [LARGE SCALE GENOMIC DNA]</scope>
    <source>
        <strain evidence="3 4">JCM 14848</strain>
    </source>
</reference>
<keyword evidence="4" id="KW-1185">Reference proteome</keyword>
<evidence type="ECO:0000256" key="1">
    <source>
        <dbReference type="SAM" id="MobiDB-lite"/>
    </source>
</evidence>
<evidence type="ECO:0000313" key="3">
    <source>
        <dbReference type="EMBL" id="ELZ34477.1"/>
    </source>
</evidence>
<dbReference type="EMBL" id="AOIV01000004">
    <property type="protein sequence ID" value="ELZ34477.1"/>
    <property type="molecule type" value="Genomic_DNA"/>
</dbReference>
<dbReference type="InterPro" id="IPR002372">
    <property type="entry name" value="PQQ_rpt_dom"/>
</dbReference>
<gene>
    <name evidence="3" type="ORF">C474_02191</name>
</gene>
<dbReference type="eggNOG" id="arCOG02493">
    <property type="taxonomic scope" value="Archaea"/>
</dbReference>
<dbReference type="InParanoid" id="M0DID7"/>
<accession>M0DID7</accession>
<dbReference type="InterPro" id="IPR011047">
    <property type="entry name" value="Quinoprotein_ADH-like_sf"/>
</dbReference>
<evidence type="ECO:0000313" key="4">
    <source>
        <dbReference type="Proteomes" id="UP000011513"/>
    </source>
</evidence>
<sequence>MLFSGTNLCAVVHTRFAPTSRTRLVGRPSNVRFTHRKALSVVLPMGNMVSRRQFLRLGAAALPTIGIAGCLGGPSPLGGPNAPPPTDSATSTTEATGDGPSETLGEVPAWEPDWSLSFDGDVLGLEADGGDLFTTVSDEGGDSAVAAIAAVDPADESVRWRTAMEGEAVAGSHASARGIARGGWGATLDGDAVYAVAGRADEREWTALHSLDRSTGERRWSLERDRELGVAGVSEGLLVATGLEFFPPADVTPTSHQTPEEPLTTVVYGLDADDGSLRWTREFEAASDVGAGPEGVYVAAGNRFVGLGLDGETRFTLRVGGGPPRRVEVDGDRAFLLTGEDGDATLSGVAPNGDVDWRLDAPVGELLLGAERLYAGGDAVLAVDSDGAVDWRDDDYGRWLLLDPDDDTLYTRSGVGADAATAYDASGGGERWTFSPPSNNAWPEAATAERLVATAITAEDADSPFYTVYSVDADGEATKSLGVDTAFDALGVDGRVYLGDGESNLLALTP</sequence>
<feature type="region of interest" description="Disordered" evidence="1">
    <location>
        <begin position="76"/>
        <end position="107"/>
    </location>
</feature>
<dbReference type="Proteomes" id="UP000011513">
    <property type="component" value="Unassembled WGS sequence"/>
</dbReference>
<feature type="domain" description="Pyrrolo-quinoline quinone repeat" evidence="2">
    <location>
        <begin position="266"/>
        <end position="393"/>
    </location>
</feature>
<dbReference type="InterPro" id="IPR015943">
    <property type="entry name" value="WD40/YVTN_repeat-like_dom_sf"/>
</dbReference>
<dbReference type="Gene3D" id="2.40.10.480">
    <property type="match status" value="1"/>
</dbReference>
<organism evidence="3 4">
    <name type="scientific">Halogeometricum pallidum JCM 14848</name>
    <dbReference type="NCBI Taxonomy" id="1227487"/>
    <lineage>
        <taxon>Archaea</taxon>
        <taxon>Methanobacteriati</taxon>
        <taxon>Methanobacteriota</taxon>
        <taxon>Stenosarchaea group</taxon>
        <taxon>Halobacteria</taxon>
        <taxon>Halobacteriales</taxon>
        <taxon>Haloferacaceae</taxon>
        <taxon>Halogeometricum</taxon>
    </lineage>
</organism>
<proteinExistence type="predicted"/>